<sequence>MSIDSLAPSVCMDRIGLSGMQLERWLGMLDGRGVSGDLFFQRAWHEELAMEQGRINGGRHTIGSGAGIRASLDVGGGSRFASSSSLATRDVDKACSVVAGSVDPETEEPPPFQTTRTREHQTEIEDRISMLYELNEYACKGDIEVSEVAMSLAGACEDILIADTSGLLVADHRPQTQFRCDVTVQYHGLVGRGGAGAGGRTTYAALHDAGGMHKALDAAKRMAVAQMLAKPTPQGRIPVIFAPGWNGMLLHETVGHFLEADSMQANTSAFAGKIGSRVASELVNVFDDGTLPGLWGTSRIDDEGQEAGRVCLVERGVLKAVLHNRKTALYDGVRPTGNARRQSYAHRPIPRMTNTYLGAGPHSPSEIVASVDHGIYARTLGRGQVHPVTGRFVFEVIEAYLIAHGTIGTPIKSFFVSGTAVDFLRGITMIGNDLEMDPGVGRCRKHGQTVTVGVGQPTIRIDDLDIAGAP</sequence>
<dbReference type="InterPro" id="IPR051463">
    <property type="entry name" value="Peptidase_U62_metallo"/>
</dbReference>
<dbReference type="InterPro" id="IPR036059">
    <property type="entry name" value="TldD/PmbA_sf"/>
</dbReference>
<keyword evidence="5" id="KW-0645">Protease</keyword>
<dbReference type="EMBL" id="QRBE01000003">
    <property type="protein sequence ID" value="RDS82763.1"/>
    <property type="molecule type" value="Genomic_DNA"/>
</dbReference>
<dbReference type="InterPro" id="IPR045570">
    <property type="entry name" value="Metalloprtase-TldD/E_cen_dom"/>
</dbReference>
<dbReference type="Proteomes" id="UP000254258">
    <property type="component" value="Unassembled WGS sequence"/>
</dbReference>
<evidence type="ECO:0000259" key="4">
    <source>
        <dbReference type="Pfam" id="PF19290"/>
    </source>
</evidence>
<dbReference type="InterPro" id="IPR035068">
    <property type="entry name" value="TldD/PmbA_N"/>
</dbReference>
<dbReference type="PANTHER" id="PTHR30624:SF4">
    <property type="entry name" value="METALLOPROTEASE TLDD"/>
    <property type="match status" value="1"/>
</dbReference>
<evidence type="ECO:0000256" key="2">
    <source>
        <dbReference type="SAM" id="MobiDB-lite"/>
    </source>
</evidence>
<feature type="domain" description="Metalloprotease TldD/E C-terminal" evidence="3">
    <location>
        <begin position="235"/>
        <end position="468"/>
    </location>
</feature>
<evidence type="ECO:0000256" key="1">
    <source>
        <dbReference type="ARBA" id="ARBA00005836"/>
    </source>
</evidence>
<dbReference type="GO" id="GO:0005829">
    <property type="term" value="C:cytosol"/>
    <property type="evidence" value="ECO:0007669"/>
    <property type="project" value="TreeGrafter"/>
</dbReference>
<feature type="domain" description="Metalloprotease TldD/E central" evidence="4">
    <location>
        <begin position="122"/>
        <end position="223"/>
    </location>
</feature>
<keyword evidence="6" id="KW-1185">Reference proteome</keyword>
<dbReference type="GO" id="GO:0008237">
    <property type="term" value="F:metallopeptidase activity"/>
    <property type="evidence" value="ECO:0007669"/>
    <property type="project" value="UniProtKB-KW"/>
</dbReference>
<name>A0A370X2X3_9GAMM</name>
<feature type="region of interest" description="Disordered" evidence="2">
    <location>
        <begin position="101"/>
        <end position="120"/>
    </location>
</feature>
<dbReference type="Pfam" id="PF19290">
    <property type="entry name" value="PmbA_TldD_2nd"/>
    <property type="match status" value="1"/>
</dbReference>
<comment type="caution">
    <text evidence="5">The sequence shown here is derived from an EMBL/GenBank/DDBJ whole genome shotgun (WGS) entry which is preliminary data.</text>
</comment>
<keyword evidence="5" id="KW-0378">Hydrolase</keyword>
<dbReference type="Gene3D" id="3.30.2290.10">
    <property type="entry name" value="PmbA/TldD superfamily"/>
    <property type="match status" value="1"/>
</dbReference>
<evidence type="ECO:0000259" key="3">
    <source>
        <dbReference type="Pfam" id="PF19289"/>
    </source>
</evidence>
<evidence type="ECO:0000313" key="5">
    <source>
        <dbReference type="EMBL" id="RDS82763.1"/>
    </source>
</evidence>
<comment type="similarity">
    <text evidence="1">Belongs to the peptidase U62 family.</text>
</comment>
<reference evidence="5 6" key="1">
    <citation type="submission" date="2018-07" db="EMBL/GenBank/DDBJ databases">
        <title>Dyella monticola sp. nov. and Dyella psychrodurans sp. nov. isolated from monsoon evergreen broad-leaved forest soil of Dinghu Mountain, China.</title>
        <authorList>
            <person name="Gao Z."/>
            <person name="Qiu L."/>
        </authorList>
    </citation>
    <scope>NUCLEOTIDE SEQUENCE [LARGE SCALE GENOMIC DNA]</scope>
    <source>
        <strain evidence="5 6">4G-K06</strain>
    </source>
</reference>
<evidence type="ECO:0000313" key="6">
    <source>
        <dbReference type="Proteomes" id="UP000254258"/>
    </source>
</evidence>
<dbReference type="AlphaFoldDB" id="A0A370X2X3"/>
<dbReference type="GO" id="GO:0006508">
    <property type="term" value="P:proteolysis"/>
    <property type="evidence" value="ECO:0007669"/>
    <property type="project" value="UniProtKB-KW"/>
</dbReference>
<accession>A0A370X2X3</accession>
<dbReference type="OrthoDB" id="9803213at2"/>
<dbReference type="RefSeq" id="WP_147293230.1">
    <property type="nucleotide sequence ID" value="NZ_QRBE01000003.1"/>
</dbReference>
<dbReference type="SUPFAM" id="SSF111283">
    <property type="entry name" value="Putative modulator of DNA gyrase, PmbA/TldD"/>
    <property type="match status" value="1"/>
</dbReference>
<protein>
    <submittedName>
        <fullName evidence="5">Metalloprotease TldD</fullName>
    </submittedName>
</protein>
<dbReference type="Pfam" id="PF19289">
    <property type="entry name" value="PmbA_TldD_3rd"/>
    <property type="match status" value="1"/>
</dbReference>
<dbReference type="InterPro" id="IPR045569">
    <property type="entry name" value="Metalloprtase-TldD/E_C"/>
</dbReference>
<dbReference type="PANTHER" id="PTHR30624">
    <property type="entry name" value="UNCHARACTERIZED PROTEIN TLDD AND PMBA"/>
    <property type="match status" value="1"/>
</dbReference>
<keyword evidence="5" id="KW-0482">Metalloprotease</keyword>
<proteinExistence type="inferred from homology"/>
<gene>
    <name evidence="5" type="primary">tldD</name>
    <name evidence="5" type="ORF">DWU98_06315</name>
</gene>
<organism evidence="5 6">
    <name type="scientific">Dyella monticola</name>
    <dbReference type="NCBI Taxonomy" id="1927958"/>
    <lineage>
        <taxon>Bacteria</taxon>
        <taxon>Pseudomonadati</taxon>
        <taxon>Pseudomonadota</taxon>
        <taxon>Gammaproteobacteria</taxon>
        <taxon>Lysobacterales</taxon>
        <taxon>Rhodanobacteraceae</taxon>
        <taxon>Dyella</taxon>
    </lineage>
</organism>